<organism evidence="2 3">
    <name type="scientific">Eiseniibacteriota bacterium</name>
    <dbReference type="NCBI Taxonomy" id="2212470"/>
    <lineage>
        <taxon>Bacteria</taxon>
        <taxon>Candidatus Eiseniibacteriota</taxon>
    </lineage>
</organism>
<dbReference type="EMBL" id="VGIY01000347">
    <property type="protein sequence ID" value="MBM3318405.1"/>
    <property type="molecule type" value="Genomic_DNA"/>
</dbReference>
<accession>A0A938BRJ7</accession>
<dbReference type="Pfam" id="PF13490">
    <property type="entry name" value="zf-HC2"/>
    <property type="match status" value="1"/>
</dbReference>
<evidence type="ECO:0000259" key="1">
    <source>
        <dbReference type="Pfam" id="PF13490"/>
    </source>
</evidence>
<protein>
    <submittedName>
        <fullName evidence="2">Zf-HC2 domain-containing protein</fullName>
    </submittedName>
</protein>
<evidence type="ECO:0000313" key="3">
    <source>
        <dbReference type="Proteomes" id="UP000748308"/>
    </source>
</evidence>
<sequence>MDCREFETLLPRYLDGALREPELARMVRHEASCRRCHALAVGGMRDPAAPIAAAAWTAETLRRTLGADCRHIERILAMRGEAPPGGDEARRIEQHLVECRECNALDEVLRALPSYYEALPRLRADRAFTRRVLRGTVGRELRLRTVLRVLWRSPTLLWEGALTCSLLFTPFLGRPALEGARSLARQVQTANVEERLTTTIAAADLSRAPLALLEIWPAARGQASTLGSEIGLRVAPAREQASRLLARLRVAAAPAEEAATGKGGAHELRHP</sequence>
<feature type="domain" description="Putative zinc-finger" evidence="1">
    <location>
        <begin position="3"/>
        <end position="37"/>
    </location>
</feature>
<dbReference type="AlphaFoldDB" id="A0A938BRJ7"/>
<comment type="caution">
    <text evidence="2">The sequence shown here is derived from an EMBL/GenBank/DDBJ whole genome shotgun (WGS) entry which is preliminary data.</text>
</comment>
<proteinExistence type="predicted"/>
<dbReference type="Proteomes" id="UP000748308">
    <property type="component" value="Unassembled WGS sequence"/>
</dbReference>
<reference evidence="2" key="1">
    <citation type="submission" date="2019-03" db="EMBL/GenBank/DDBJ databases">
        <title>Lake Tanganyika Metagenome-Assembled Genomes (MAGs).</title>
        <authorList>
            <person name="Tran P."/>
        </authorList>
    </citation>
    <scope>NUCLEOTIDE SEQUENCE</scope>
    <source>
        <strain evidence="2">M_DeepCast_400m_m2_100</strain>
    </source>
</reference>
<dbReference type="InterPro" id="IPR027383">
    <property type="entry name" value="Znf_put"/>
</dbReference>
<gene>
    <name evidence="2" type="ORF">FJY75_11195</name>
</gene>
<evidence type="ECO:0000313" key="2">
    <source>
        <dbReference type="EMBL" id="MBM3318405.1"/>
    </source>
</evidence>
<name>A0A938BRJ7_UNCEI</name>